<reference evidence="2 3" key="1">
    <citation type="journal article" date="2010" name="Nat. Biotechnol.">
        <title>Genome sequence of the model mushroom Schizophyllum commune.</title>
        <authorList>
            <person name="Ohm R.A."/>
            <person name="de Jong J.F."/>
            <person name="Lugones L.G."/>
            <person name="Aerts A."/>
            <person name="Kothe E."/>
            <person name="Stajich J.E."/>
            <person name="de Vries R.P."/>
            <person name="Record E."/>
            <person name="Levasseur A."/>
            <person name="Baker S.E."/>
            <person name="Bartholomew K.A."/>
            <person name="Coutinho P.M."/>
            <person name="Erdmann S."/>
            <person name="Fowler T.J."/>
            <person name="Gathman A.C."/>
            <person name="Lombard V."/>
            <person name="Henrissat B."/>
            <person name="Knabe N."/>
            <person name="Kuees U."/>
            <person name="Lilly W.W."/>
            <person name="Lindquist E."/>
            <person name="Lucas S."/>
            <person name="Magnuson J.K."/>
            <person name="Piumi F."/>
            <person name="Raudaskoski M."/>
            <person name="Salamov A."/>
            <person name="Schmutz J."/>
            <person name="Schwarze F.W.M.R."/>
            <person name="vanKuyk P.A."/>
            <person name="Horton J.S."/>
            <person name="Grigoriev I.V."/>
            <person name="Woesten H.A.B."/>
        </authorList>
    </citation>
    <scope>NUCLEOTIDE SEQUENCE [LARGE SCALE GENOMIC DNA]</scope>
    <source>
        <strain evidence="3">H4-8 / FGSC 9210</strain>
    </source>
</reference>
<dbReference type="VEuPathDB" id="FungiDB:SCHCODRAFT_02615811"/>
<dbReference type="Proteomes" id="UP000007431">
    <property type="component" value="Unassembled WGS sequence"/>
</dbReference>
<organism evidence="3">
    <name type="scientific">Schizophyllum commune (strain H4-8 / FGSC 9210)</name>
    <name type="common">Split gill fungus</name>
    <dbReference type="NCBI Taxonomy" id="578458"/>
    <lineage>
        <taxon>Eukaryota</taxon>
        <taxon>Fungi</taxon>
        <taxon>Dikarya</taxon>
        <taxon>Basidiomycota</taxon>
        <taxon>Agaricomycotina</taxon>
        <taxon>Agaricomycetes</taxon>
        <taxon>Agaricomycetidae</taxon>
        <taxon>Agaricales</taxon>
        <taxon>Schizophyllaceae</taxon>
        <taxon>Schizophyllum</taxon>
    </lineage>
</organism>
<dbReference type="OrthoDB" id="3365698at2759"/>
<feature type="compositionally biased region" description="Acidic residues" evidence="1">
    <location>
        <begin position="513"/>
        <end position="524"/>
    </location>
</feature>
<dbReference type="Gene3D" id="1.20.1280.50">
    <property type="match status" value="1"/>
</dbReference>
<keyword evidence="3" id="KW-1185">Reference proteome</keyword>
<dbReference type="KEGG" id="scm:SCHCO_02615811"/>
<sequence length="524" mass="59126">MSNVLASIEEALVSASAIANKQIHRAVHALDDEAASAVAAKAHALRLLEQQIDDAARETFGKRVREQLALHDALLAPWRRLPPELLSAIFLLAVPDGWEDMYASKRNRKLRLDRACYQWRRIARSTPLLWSNLLFDNYYSPLPKHITALKDALEKTAQAPLKVTIRLDWCPDVGRVVGWSDEAWALFCPESHRLTKLWLKDIPFAAFDKLMGRDFPLLEDLTIRCEDQWCRSAGLYDVPLRPFLLAPRVSRLRIYHVGPIRLLTLPRAWKLTRLSVNATNTSLTTILSVAVTCTATLVSLHVGGEHQFGAPLGALPTGWGSPRYFPRLEELYLGDDANRLSQHVLVPKLRILRLTADPYCEPKPEESLQNILDGSEGCSSLVGLSLKCYQFVSFSHLDVLLRRLQLLERLYLSDDEYIYDRVLSGVVSRELIHALARDDDNPSSLTFLPKLVYIELEYGDLGRSNQGSVERIYTSRQGDRVVDGTRLSPLRQLVAGAGMRRSWPDTGKRDEKGEEDEDEDGECG</sequence>
<dbReference type="AlphaFoldDB" id="D8PX54"/>
<dbReference type="SUPFAM" id="SSF52047">
    <property type="entry name" value="RNI-like"/>
    <property type="match status" value="1"/>
</dbReference>
<dbReference type="EMBL" id="GL377304">
    <property type="protein sequence ID" value="EFI99608.1"/>
    <property type="molecule type" value="Genomic_DNA"/>
</dbReference>
<proteinExistence type="predicted"/>
<dbReference type="GeneID" id="9585633"/>
<feature type="non-terminal residue" evidence="2">
    <location>
        <position position="524"/>
    </location>
</feature>
<gene>
    <name evidence="2" type="ORF">SCHCODRAFT_107060</name>
</gene>
<dbReference type="HOGENOM" id="CLU_018544_13_0_1"/>
<evidence type="ECO:0000256" key="1">
    <source>
        <dbReference type="SAM" id="MobiDB-lite"/>
    </source>
</evidence>
<feature type="compositionally biased region" description="Basic and acidic residues" evidence="1">
    <location>
        <begin position="502"/>
        <end position="512"/>
    </location>
</feature>
<dbReference type="InParanoid" id="D8PX54"/>
<accession>D8PX54</accession>
<feature type="region of interest" description="Disordered" evidence="1">
    <location>
        <begin position="496"/>
        <end position="524"/>
    </location>
</feature>
<name>D8PX54_SCHCM</name>
<dbReference type="RefSeq" id="XP_003034511.1">
    <property type="nucleotide sequence ID" value="XM_003034465.1"/>
</dbReference>
<dbReference type="Gene3D" id="3.80.10.10">
    <property type="entry name" value="Ribonuclease Inhibitor"/>
    <property type="match status" value="1"/>
</dbReference>
<protein>
    <submittedName>
        <fullName evidence="2">Expressed protein</fullName>
    </submittedName>
</protein>
<evidence type="ECO:0000313" key="2">
    <source>
        <dbReference type="EMBL" id="EFI99608.1"/>
    </source>
</evidence>
<dbReference type="InterPro" id="IPR032675">
    <property type="entry name" value="LRR_dom_sf"/>
</dbReference>
<evidence type="ECO:0000313" key="3">
    <source>
        <dbReference type="Proteomes" id="UP000007431"/>
    </source>
</evidence>